<dbReference type="Proteomes" id="UP000007303">
    <property type="component" value="Unassembled WGS sequence"/>
</dbReference>
<evidence type="ECO:0000313" key="3">
    <source>
        <dbReference type="Ensembl" id="ENSTNIP00000015260.1"/>
    </source>
</evidence>
<sequence length="200" mass="22479">MQANAGVCKKTYNHLLEIAQRCRHGSYLGRDTGIPAAEETAGKIKKERSVCLQMIHPTNDTDSQGHRGRGKLYMSDPPPTNWFVGILRKCRTFGETLLTCEPAANIFFWTPEFSLISVGEEPSYNANWTAKTTQSHIVIRSLCWDEEQLWRTEKTVMCAIQKVLSQSARTVYSWLAVWPFVSVVLLTGLCDSLSFADSSV</sequence>
<name>Q4S6V1_TETNG</name>
<accession>Q4S6V1</accession>
<evidence type="ECO:0000313" key="2">
    <source>
        <dbReference type="EMBL" id="CAG03631.1"/>
    </source>
</evidence>
<dbReference type="Ensembl" id="ENSTNIT00000015464.1">
    <property type="protein sequence ID" value="ENSTNIP00000015260.1"/>
    <property type="gene ID" value="ENSTNIG00000012292.1"/>
</dbReference>
<reference evidence="3" key="3">
    <citation type="submission" date="2025-05" db="UniProtKB">
        <authorList>
            <consortium name="Ensembl"/>
        </authorList>
    </citation>
    <scope>IDENTIFICATION</scope>
</reference>
<keyword evidence="1" id="KW-1133">Transmembrane helix</keyword>
<dbReference type="AlphaFoldDB" id="Q4S6V1"/>
<organism evidence="2">
    <name type="scientific">Tetraodon nigroviridis</name>
    <name type="common">Spotted green pufferfish</name>
    <name type="synonym">Chelonodon nigroviridis</name>
    <dbReference type="NCBI Taxonomy" id="99883"/>
    <lineage>
        <taxon>Eukaryota</taxon>
        <taxon>Metazoa</taxon>
        <taxon>Chordata</taxon>
        <taxon>Craniata</taxon>
        <taxon>Vertebrata</taxon>
        <taxon>Euteleostomi</taxon>
        <taxon>Actinopterygii</taxon>
        <taxon>Neopterygii</taxon>
        <taxon>Teleostei</taxon>
        <taxon>Neoteleostei</taxon>
        <taxon>Acanthomorphata</taxon>
        <taxon>Eupercaria</taxon>
        <taxon>Tetraodontiformes</taxon>
        <taxon>Tetradontoidea</taxon>
        <taxon>Tetraodontidae</taxon>
        <taxon>Tetraodon</taxon>
    </lineage>
</organism>
<dbReference type="HOGENOM" id="CLU_1365900_0_0_1"/>
<dbReference type="KEGG" id="tng:GSTEN00023113G001"/>
<reference evidence="2 4" key="1">
    <citation type="journal article" date="2004" name="Nature">
        <title>Genome duplication in the teleost fish Tetraodon nigroviridis reveals the early vertebrate proto-karyotype.</title>
        <authorList>
            <person name="Jaillon O."/>
            <person name="Aury J.-M."/>
            <person name="Brunet F."/>
            <person name="Petit J.-L."/>
            <person name="Stange-Thomann N."/>
            <person name="Mauceli E."/>
            <person name="Bouneau L."/>
            <person name="Fischer C."/>
            <person name="Ozouf-Costaz C."/>
            <person name="Bernot A."/>
            <person name="Nicaud S."/>
            <person name="Jaffe D."/>
            <person name="Fisher S."/>
            <person name="Lutfalla G."/>
            <person name="Dossat C."/>
            <person name="Segurens B."/>
            <person name="Dasilva C."/>
            <person name="Salanoubat M."/>
            <person name="Levy M."/>
            <person name="Boudet N."/>
            <person name="Castellano S."/>
            <person name="Anthouard V."/>
            <person name="Jubin C."/>
            <person name="Castelli V."/>
            <person name="Katinka M."/>
            <person name="Vacherie B."/>
            <person name="Biemont C."/>
            <person name="Skalli Z."/>
            <person name="Cattolico L."/>
            <person name="Poulain J."/>
            <person name="De Berardinis V."/>
            <person name="Cruaud C."/>
            <person name="Duprat S."/>
            <person name="Brottier P."/>
            <person name="Coutanceau J.-P."/>
            <person name="Gouzy J."/>
            <person name="Parra G."/>
            <person name="Lardier G."/>
            <person name="Chapple C."/>
            <person name="McKernan K.J."/>
            <person name="McEwan P."/>
            <person name="Bosak S."/>
            <person name="Kellis M."/>
            <person name="Volff J.-N."/>
            <person name="Guigo R."/>
            <person name="Zody M.C."/>
            <person name="Mesirov J."/>
            <person name="Lindblad-Toh K."/>
            <person name="Birren B."/>
            <person name="Nusbaum C."/>
            <person name="Kahn D."/>
            <person name="Robinson-Rechavi M."/>
            <person name="Laudet V."/>
            <person name="Schachter V."/>
            <person name="Quetier F."/>
            <person name="Saurin W."/>
            <person name="Scarpelli C."/>
            <person name="Wincker P."/>
            <person name="Lander E.S."/>
            <person name="Weissenbach J."/>
            <person name="Roest Crollius H."/>
        </authorList>
    </citation>
    <scope>NUCLEOTIDE SEQUENCE [LARGE SCALE GENOMIC DNA]</scope>
</reference>
<protein>
    <submittedName>
        <fullName evidence="2">(spotted green pufferfish) hypothetical protein</fullName>
    </submittedName>
</protein>
<proteinExistence type="predicted"/>
<keyword evidence="1" id="KW-0472">Membrane</keyword>
<keyword evidence="1" id="KW-0812">Transmembrane</keyword>
<evidence type="ECO:0000313" key="4">
    <source>
        <dbReference type="Proteomes" id="UP000007303"/>
    </source>
</evidence>
<keyword evidence="4" id="KW-1185">Reference proteome</keyword>
<evidence type="ECO:0000256" key="1">
    <source>
        <dbReference type="SAM" id="Phobius"/>
    </source>
</evidence>
<reference evidence="2" key="2">
    <citation type="submission" date="2004-02" db="EMBL/GenBank/DDBJ databases">
        <authorList>
            <consortium name="Genoscope"/>
            <consortium name="Whitehead Institute Centre for Genome Research"/>
        </authorList>
    </citation>
    <scope>NUCLEOTIDE SEQUENCE</scope>
</reference>
<dbReference type="EMBL" id="CAAE01014723">
    <property type="protein sequence ID" value="CAG03631.1"/>
    <property type="molecule type" value="Genomic_DNA"/>
</dbReference>
<feature type="transmembrane region" description="Helical" evidence="1">
    <location>
        <begin position="171"/>
        <end position="190"/>
    </location>
</feature>
<gene>
    <name evidence="2" type="ORF">GSTENG00023113001</name>
</gene>